<dbReference type="NCBIfam" id="NF033709">
    <property type="entry name" value="PorV_fam"/>
    <property type="match status" value="1"/>
</dbReference>
<reference evidence="1 2" key="1">
    <citation type="submission" date="2016-10" db="EMBL/GenBank/DDBJ databases">
        <authorList>
            <person name="de Groot N.N."/>
        </authorList>
    </citation>
    <scope>NUCLEOTIDE SEQUENCE [LARGE SCALE GENOMIC DNA]</scope>
    <source>
        <strain evidence="1 2">DSM 23581</strain>
    </source>
</reference>
<protein>
    <recommendedName>
        <fullName evidence="3">Penicillin-binding protein</fullName>
    </recommendedName>
</protein>
<dbReference type="Proteomes" id="UP000198820">
    <property type="component" value="Unassembled WGS sequence"/>
</dbReference>
<evidence type="ECO:0008006" key="3">
    <source>
        <dbReference type="Google" id="ProtNLM"/>
    </source>
</evidence>
<evidence type="ECO:0000313" key="1">
    <source>
        <dbReference type="EMBL" id="SEA29077.1"/>
    </source>
</evidence>
<dbReference type="AlphaFoldDB" id="A0A1H3ZZL1"/>
<organism evidence="1 2">
    <name type="scientific">Psychroflexus halocasei</name>
    <dbReference type="NCBI Taxonomy" id="908615"/>
    <lineage>
        <taxon>Bacteria</taxon>
        <taxon>Pseudomonadati</taxon>
        <taxon>Bacteroidota</taxon>
        <taxon>Flavobacteriia</taxon>
        <taxon>Flavobacteriales</taxon>
        <taxon>Flavobacteriaceae</taxon>
        <taxon>Psychroflexus</taxon>
    </lineage>
</organism>
<accession>A0A1H3ZZL1</accession>
<gene>
    <name evidence="1" type="ORF">SAMN05421540_104263</name>
</gene>
<dbReference type="EMBL" id="FNQF01000004">
    <property type="protein sequence ID" value="SEA29077.1"/>
    <property type="molecule type" value="Genomic_DNA"/>
</dbReference>
<name>A0A1H3ZZL1_9FLAO</name>
<keyword evidence="2" id="KW-1185">Reference proteome</keyword>
<sequence>MQINRLNNSLFKIVSMKFIFVFFSFLYLSAAFAQIGGKTTYEFLNLPVSPKISALGSKNITLLNDDPSNAIVNPSLINYRMDNHLSVNYMNYLADINYGTASFAHLIDRRTQVVHASMTYINYGSFDGYDENGNSTSSFSGNEASLQFGYATQIGRSDFYAGANFRLITSKLEQYTSFATSVDLGVSYIYEEWDLVVSGVLRNIGYQFKAYDDIREDLPFEVILGISQNLKNVPIRWHVTYDQAQIWNIAFGNTNRDEVDLEGNITRDDPSFFNNILRHSILGVEVFPEGGFNIQLGYSFRRGEELRIDDQRAFAGLSGGFSLRFNKWRFSYAYSQFNRAGASSFFGLNLKL</sequence>
<dbReference type="NCBIfam" id="NF033711">
    <property type="entry name" value="T9SS_PorQ"/>
    <property type="match status" value="1"/>
</dbReference>
<evidence type="ECO:0000313" key="2">
    <source>
        <dbReference type="Proteomes" id="UP000198820"/>
    </source>
</evidence>
<dbReference type="STRING" id="908615.SAMN05421540_104263"/>
<proteinExistence type="predicted"/>